<evidence type="ECO:0000256" key="1">
    <source>
        <dbReference type="ARBA" id="ARBA00004651"/>
    </source>
</evidence>
<feature type="region of interest" description="Disordered" evidence="10">
    <location>
        <begin position="545"/>
        <end position="579"/>
    </location>
</feature>
<comment type="caution">
    <text evidence="14">The sequence shown here is derived from an EMBL/GenBank/DDBJ whole genome shotgun (WGS) entry which is preliminary data.</text>
</comment>
<feature type="transmembrane region" description="Helical" evidence="11">
    <location>
        <begin position="63"/>
        <end position="81"/>
    </location>
</feature>
<dbReference type="RefSeq" id="WP_125174432.1">
    <property type="nucleotide sequence ID" value="NZ_JBHYBM010000028.1"/>
</dbReference>
<feature type="domain" description="ABC transmembrane type-1" evidence="13">
    <location>
        <begin position="633"/>
        <end position="915"/>
    </location>
</feature>
<dbReference type="GO" id="GO:0016887">
    <property type="term" value="F:ATP hydrolysis activity"/>
    <property type="evidence" value="ECO:0007669"/>
    <property type="project" value="InterPro"/>
</dbReference>
<evidence type="ECO:0000313" key="15">
    <source>
        <dbReference type="Proteomes" id="UP000278422"/>
    </source>
</evidence>
<evidence type="ECO:0000259" key="12">
    <source>
        <dbReference type="PROSITE" id="PS50893"/>
    </source>
</evidence>
<evidence type="ECO:0000256" key="5">
    <source>
        <dbReference type="ARBA" id="ARBA00022741"/>
    </source>
</evidence>
<dbReference type="InterPro" id="IPR039421">
    <property type="entry name" value="Type_1_exporter"/>
</dbReference>
<dbReference type="InterPro" id="IPR027417">
    <property type="entry name" value="P-loop_NTPase"/>
</dbReference>
<dbReference type="Gene3D" id="1.20.1560.10">
    <property type="entry name" value="ABC transporter type 1, transmembrane domain"/>
    <property type="match status" value="2"/>
</dbReference>
<keyword evidence="2" id="KW-0813">Transport</keyword>
<accession>A0A3R8R654</accession>
<keyword evidence="7 11" id="KW-1133">Transmembrane helix</keyword>
<dbReference type="EMBL" id="PQNQ01000004">
    <property type="protein sequence ID" value="RRQ05235.1"/>
    <property type="molecule type" value="Genomic_DNA"/>
</dbReference>
<sequence length="1185" mass="126383">MTVARASRAPRPEDTPPPTTPTTSLLRVCLRHRVVLAVAFGAAVTVPLFQVMLPFFAGRAVDGSTAAVGSLVVAALIRFVLQFLRRYSAGRLSVSVQHDLRVAVLDALHHLDGDARSRLSTGQVVSRSISDLTLIQSMLAMYPMFVGGLVEVVAVAAVMLWMSLPVALVVLTQIPVLVWIAVGSRRTLFAATWTGQQQAADIATQVEETVTGVRIVKGFAQEDREVGTMDRMSSRLFSLRMREAKLTARFQPALANIPNVAMVATIVVGGWMAVTGAVTVGEFLATSTYVTLIARTTRMTSSMLITIQLARAGVDRVMELLHMPRRRRGTVHVPGPLGIRGRVTRGPVDVTVDIRPGSTVAVTGPAGSGKTVLSRALAGLEDDGVDLVVTSPTAPPVPLADLADEDRPTLVFDEPFLYSLTVGENIRLGVEATDEEVVAAARAAEAHEFILGVGGYDAVVGERGLTLSGGQRQRIALARAILRRPRLLILDDATSAIDASTEARILHNLRELHEQSTPDVPLTLVVTGHRSSTLRLAETTVELPAPPVRDLWPDPADDDADATTDLAGPGGDGLGAGLGGGRGGVADAAAASMPDLRERVDRLPPATEQPSVPPYTAPFSLRSLFGMVRGLLVAVIVTLLLSVAADVTLPTVIRHALDDGVAHSAMDVVTGAAAVALVIVVVSWVALAVNQVLTARAGERVLYALRVRSYAHINTLGMDFFERTASGRIMTRMTTDIDSLSQFLQTGVSQTVVAVATLVGMLVMLATTDLELTGIAAVFLPVIGLAVWWFRGLVARLYSEARSTVSGVNATFQEAVTGLRTSHAYHFEDDILRRFAGESARYRDLRTRAQTAVSVFFPGINALSEIAQAAVLAVGTTMVADGRISQGVLVAFSLYLTQFFSPIQQLSQVFDQFQQAKVSLDRIGDLLREQPTLRDGDREVSGTLAMDVTFGYATPDDEPVRTVLDVDLTFRGTTALVGATGAGKSTVVKLLSRYYDPTTGAVTVGETDLREADLRAWRRQVGVVPQETHLFSGTVASNIAYGVPDATDAEIEDAVRRIGGTGILASIPRGFNEPVRERGEGLSAGQRQIIALARAELTDPRVMLLDEATATLAEDVEEQVVDAISATTRGRTAVIVAHRLTTAARADRVVVMADGRVVEDGTHDGLLAADGVYARLWRDAGQPDP</sequence>
<dbReference type="SUPFAM" id="SSF90123">
    <property type="entry name" value="ABC transporter transmembrane region"/>
    <property type="match status" value="2"/>
</dbReference>
<dbReference type="CDD" id="cd18546">
    <property type="entry name" value="ABC_6TM_Rv0194_D2_like"/>
    <property type="match status" value="1"/>
</dbReference>
<dbReference type="PROSITE" id="PS00211">
    <property type="entry name" value="ABC_TRANSPORTER_1"/>
    <property type="match status" value="1"/>
</dbReference>
<keyword evidence="15" id="KW-1185">Reference proteome</keyword>
<comment type="similarity">
    <text evidence="9">Belongs to the ABC transporter superfamily. Lipid exporter (TC 3.A.1.106) family.</text>
</comment>
<dbReference type="PROSITE" id="PS50893">
    <property type="entry name" value="ABC_TRANSPORTER_2"/>
    <property type="match status" value="2"/>
</dbReference>
<feature type="domain" description="ABC transmembrane type-1" evidence="13">
    <location>
        <begin position="48"/>
        <end position="309"/>
    </location>
</feature>
<keyword evidence="4 11" id="KW-0812">Transmembrane</keyword>
<feature type="domain" description="ABC transporter" evidence="12">
    <location>
        <begin position="331"/>
        <end position="570"/>
    </location>
</feature>
<dbReference type="SMART" id="SM00382">
    <property type="entry name" value="AAA"/>
    <property type="match status" value="2"/>
</dbReference>
<evidence type="ECO:0000256" key="2">
    <source>
        <dbReference type="ARBA" id="ARBA00022448"/>
    </source>
</evidence>
<feature type="transmembrane region" description="Helical" evidence="11">
    <location>
        <begin position="139"/>
        <end position="158"/>
    </location>
</feature>
<feature type="transmembrane region" description="Helical" evidence="11">
    <location>
        <begin position="673"/>
        <end position="693"/>
    </location>
</feature>
<proteinExistence type="inferred from homology"/>
<feature type="transmembrane region" description="Helical" evidence="11">
    <location>
        <begin position="34"/>
        <end position="57"/>
    </location>
</feature>
<evidence type="ECO:0000256" key="11">
    <source>
        <dbReference type="SAM" id="Phobius"/>
    </source>
</evidence>
<feature type="transmembrane region" description="Helical" evidence="11">
    <location>
        <begin position="164"/>
        <end position="182"/>
    </location>
</feature>
<dbReference type="GO" id="GO:0034040">
    <property type="term" value="F:ATPase-coupled lipid transmembrane transporter activity"/>
    <property type="evidence" value="ECO:0007669"/>
    <property type="project" value="TreeGrafter"/>
</dbReference>
<dbReference type="CDD" id="cd03228">
    <property type="entry name" value="ABCC_MRP_Like"/>
    <property type="match status" value="1"/>
</dbReference>
<keyword evidence="6 14" id="KW-0067">ATP-binding</keyword>
<feature type="transmembrane region" description="Helical" evidence="11">
    <location>
        <begin position="631"/>
        <end position="653"/>
    </location>
</feature>
<dbReference type="PANTHER" id="PTHR24221:SF629">
    <property type="entry name" value="MULTIDRUG EFFLUX ATP-BINDING_PERMEASE PROTEIN RV0194"/>
    <property type="match status" value="1"/>
</dbReference>
<evidence type="ECO:0000256" key="10">
    <source>
        <dbReference type="SAM" id="MobiDB-lite"/>
    </source>
</evidence>
<feature type="transmembrane region" description="Helical" evidence="11">
    <location>
        <begin position="743"/>
        <end position="766"/>
    </location>
</feature>
<comment type="subcellular location">
    <subcellularLocation>
        <location evidence="1">Cell membrane</location>
        <topology evidence="1">Multi-pass membrane protein</topology>
    </subcellularLocation>
</comment>
<evidence type="ECO:0000259" key="13">
    <source>
        <dbReference type="PROSITE" id="PS50929"/>
    </source>
</evidence>
<dbReference type="PANTHER" id="PTHR24221">
    <property type="entry name" value="ATP-BINDING CASSETTE SUB-FAMILY B"/>
    <property type="match status" value="1"/>
</dbReference>
<dbReference type="PROSITE" id="PS50929">
    <property type="entry name" value="ABC_TM1F"/>
    <property type="match status" value="2"/>
</dbReference>
<dbReference type="InterPro" id="IPR003593">
    <property type="entry name" value="AAA+_ATPase"/>
</dbReference>
<dbReference type="GO" id="GO:0005524">
    <property type="term" value="F:ATP binding"/>
    <property type="evidence" value="ECO:0007669"/>
    <property type="project" value="UniProtKB-KW"/>
</dbReference>
<dbReference type="GO" id="GO:0140359">
    <property type="term" value="F:ABC-type transporter activity"/>
    <property type="evidence" value="ECO:0007669"/>
    <property type="project" value="InterPro"/>
</dbReference>
<keyword evidence="5" id="KW-0547">Nucleotide-binding</keyword>
<dbReference type="InterPro" id="IPR017871">
    <property type="entry name" value="ABC_transporter-like_CS"/>
</dbReference>
<name>A0A3R8R654_9CORY</name>
<evidence type="ECO:0000256" key="7">
    <source>
        <dbReference type="ARBA" id="ARBA00022989"/>
    </source>
</evidence>
<dbReference type="CDD" id="cd18543">
    <property type="entry name" value="ABC_6TM_Rv0194_D1_like"/>
    <property type="match status" value="1"/>
</dbReference>
<feature type="transmembrane region" description="Helical" evidence="11">
    <location>
        <begin position="772"/>
        <end position="790"/>
    </location>
</feature>
<dbReference type="InterPro" id="IPR011527">
    <property type="entry name" value="ABC1_TM_dom"/>
</dbReference>
<dbReference type="Pfam" id="PF00005">
    <property type="entry name" value="ABC_tran"/>
    <property type="match status" value="2"/>
</dbReference>
<evidence type="ECO:0000256" key="9">
    <source>
        <dbReference type="ARBA" id="ARBA00061644"/>
    </source>
</evidence>
<keyword evidence="3" id="KW-1003">Cell membrane</keyword>
<dbReference type="Proteomes" id="UP000278422">
    <property type="component" value="Unassembled WGS sequence"/>
</dbReference>
<evidence type="ECO:0000256" key="8">
    <source>
        <dbReference type="ARBA" id="ARBA00023136"/>
    </source>
</evidence>
<dbReference type="SUPFAM" id="SSF52540">
    <property type="entry name" value="P-loop containing nucleoside triphosphate hydrolases"/>
    <property type="match status" value="2"/>
</dbReference>
<feature type="compositionally biased region" description="Gly residues" evidence="10">
    <location>
        <begin position="568"/>
        <end position="579"/>
    </location>
</feature>
<protein>
    <submittedName>
        <fullName evidence="14">ABC transporter ATP-binding protein</fullName>
    </submittedName>
</protein>
<evidence type="ECO:0000313" key="14">
    <source>
        <dbReference type="EMBL" id="RRQ05235.1"/>
    </source>
</evidence>
<dbReference type="Pfam" id="PF00664">
    <property type="entry name" value="ABC_membrane"/>
    <property type="match status" value="2"/>
</dbReference>
<gene>
    <name evidence="14" type="ORF">CXF42_02555</name>
</gene>
<dbReference type="FunFam" id="3.40.50.300:FF:000299">
    <property type="entry name" value="ABC transporter ATP-binding protein/permease"/>
    <property type="match status" value="1"/>
</dbReference>
<dbReference type="Gene3D" id="3.40.50.300">
    <property type="entry name" value="P-loop containing nucleotide triphosphate hydrolases"/>
    <property type="match status" value="2"/>
</dbReference>
<dbReference type="InterPro" id="IPR036640">
    <property type="entry name" value="ABC1_TM_sf"/>
</dbReference>
<dbReference type="GO" id="GO:0005886">
    <property type="term" value="C:plasma membrane"/>
    <property type="evidence" value="ECO:0007669"/>
    <property type="project" value="UniProtKB-SubCell"/>
</dbReference>
<dbReference type="AlphaFoldDB" id="A0A3R8R654"/>
<feature type="domain" description="ABC transporter" evidence="12">
    <location>
        <begin position="943"/>
        <end position="1179"/>
    </location>
</feature>
<reference evidence="14 15" key="1">
    <citation type="submission" date="2018-01" db="EMBL/GenBank/DDBJ databases">
        <title>Twenty Corynebacterium bovis Genomes.</title>
        <authorList>
            <person name="Gulvik C.A."/>
        </authorList>
    </citation>
    <scope>NUCLEOTIDE SEQUENCE [LARGE SCALE GENOMIC DNA]</scope>
    <source>
        <strain evidence="14 15">16-2004</strain>
    </source>
</reference>
<evidence type="ECO:0000256" key="3">
    <source>
        <dbReference type="ARBA" id="ARBA00022475"/>
    </source>
</evidence>
<organism evidence="14 15">
    <name type="scientific">Corynebacterium bovis</name>
    <dbReference type="NCBI Taxonomy" id="36808"/>
    <lineage>
        <taxon>Bacteria</taxon>
        <taxon>Bacillati</taxon>
        <taxon>Actinomycetota</taxon>
        <taxon>Actinomycetes</taxon>
        <taxon>Mycobacteriales</taxon>
        <taxon>Corynebacteriaceae</taxon>
        <taxon>Corynebacterium</taxon>
    </lineage>
</organism>
<feature type="region of interest" description="Disordered" evidence="10">
    <location>
        <begin position="1"/>
        <end position="22"/>
    </location>
</feature>
<dbReference type="InterPro" id="IPR003439">
    <property type="entry name" value="ABC_transporter-like_ATP-bd"/>
</dbReference>
<evidence type="ECO:0000256" key="6">
    <source>
        <dbReference type="ARBA" id="ARBA00022840"/>
    </source>
</evidence>
<evidence type="ECO:0000256" key="4">
    <source>
        <dbReference type="ARBA" id="ARBA00022692"/>
    </source>
</evidence>
<keyword evidence="8 11" id="KW-0472">Membrane</keyword>